<dbReference type="PANTHER" id="PTHR36854:SF1">
    <property type="entry name" value="TRANSMEMBRANE PROTEIN"/>
    <property type="match status" value="1"/>
</dbReference>
<dbReference type="Proteomes" id="UP001176521">
    <property type="component" value="Unassembled WGS sequence"/>
</dbReference>
<comment type="caution">
    <text evidence="2">The sequence shown here is derived from an EMBL/GenBank/DDBJ whole genome shotgun (WGS) entry which is preliminary data.</text>
</comment>
<proteinExistence type="predicted"/>
<dbReference type="PANTHER" id="PTHR36854">
    <property type="entry name" value="CHROMOSOME 9, WHOLE GENOME SHOTGUN SEQUENCE"/>
    <property type="match status" value="1"/>
</dbReference>
<feature type="transmembrane region" description="Helical" evidence="1">
    <location>
        <begin position="169"/>
        <end position="187"/>
    </location>
</feature>
<keyword evidence="1" id="KW-0472">Membrane</keyword>
<dbReference type="AlphaFoldDB" id="A0AAN6GHX6"/>
<evidence type="ECO:0000313" key="3">
    <source>
        <dbReference type="Proteomes" id="UP001176521"/>
    </source>
</evidence>
<sequence length="225" mass="24639">MRLRISRTSRSATHLRVRRAIQPRSTALPTLASVALLLLVLLAVLPSPTHAAELQRIARDVAPAHSAPRRLPLLAPLDRRGAGLSRRDSSYLCKCTCFGTNTTLVPLFAPLDPSKPCTTCTKQFCLDTLGSTPACKGAKIMASDGDTGTGWEGDIWAKCFQRDGGKDRTIVLLYVLTVLGLLVVAALRQPLTKAYEEYRQNGPSAMLRSITSNAPWYRQAQRARR</sequence>
<reference evidence="2" key="1">
    <citation type="journal article" date="2023" name="PhytoFront">
        <title>Draft Genome Resources of Seven Strains of Tilletia horrida, Causal Agent of Kernel Smut of Rice.</title>
        <authorList>
            <person name="Khanal S."/>
            <person name="Antony Babu S."/>
            <person name="Zhou X.G."/>
        </authorList>
    </citation>
    <scope>NUCLEOTIDE SEQUENCE</scope>
    <source>
        <strain evidence="2">TX3</strain>
    </source>
</reference>
<protein>
    <submittedName>
        <fullName evidence="2">Uncharacterized protein</fullName>
    </submittedName>
</protein>
<dbReference type="EMBL" id="JAPDMQ010000005">
    <property type="protein sequence ID" value="KAK0540981.1"/>
    <property type="molecule type" value="Genomic_DNA"/>
</dbReference>
<gene>
    <name evidence="2" type="ORF">OC842_000187</name>
</gene>
<evidence type="ECO:0000313" key="2">
    <source>
        <dbReference type="EMBL" id="KAK0540981.1"/>
    </source>
</evidence>
<accession>A0AAN6GHX6</accession>
<organism evidence="2 3">
    <name type="scientific">Tilletia horrida</name>
    <dbReference type="NCBI Taxonomy" id="155126"/>
    <lineage>
        <taxon>Eukaryota</taxon>
        <taxon>Fungi</taxon>
        <taxon>Dikarya</taxon>
        <taxon>Basidiomycota</taxon>
        <taxon>Ustilaginomycotina</taxon>
        <taxon>Exobasidiomycetes</taxon>
        <taxon>Tilletiales</taxon>
        <taxon>Tilletiaceae</taxon>
        <taxon>Tilletia</taxon>
    </lineage>
</organism>
<name>A0AAN6GHX6_9BASI</name>
<evidence type="ECO:0000256" key="1">
    <source>
        <dbReference type="SAM" id="Phobius"/>
    </source>
</evidence>
<keyword evidence="3" id="KW-1185">Reference proteome</keyword>
<keyword evidence="1" id="KW-1133">Transmembrane helix</keyword>
<keyword evidence="1" id="KW-0812">Transmembrane</keyword>